<reference evidence="1 2" key="1">
    <citation type="journal article" date="2011" name="Int. J. Syst. Evol. Microbiol.">
        <title>Zhongshania antarctica gen. nov., sp. nov. and Zhongshania guokunii sp. nov., gammaproteobacteria respectively isolated from coastal attached (fast) ice and surface seawater of the Antarctic.</title>
        <authorList>
            <person name="Li H.J."/>
            <person name="Zhang X.Y."/>
            <person name="Chen C.X."/>
            <person name="Zhang Y.J."/>
            <person name="Gao Z.M."/>
            <person name="Yu Y."/>
            <person name="Chen X.L."/>
            <person name="Chen B."/>
            <person name="Zhang Y.Z."/>
        </authorList>
    </citation>
    <scope>NUCLEOTIDE SEQUENCE [LARGE SCALE GENOMIC DNA]</scope>
    <source>
        <strain evidence="1 2">R06B22</strain>
    </source>
</reference>
<evidence type="ECO:0000313" key="1">
    <source>
        <dbReference type="EMBL" id="MEX1664751.1"/>
    </source>
</evidence>
<name>A0ABV3TTB9_9GAMM</name>
<gene>
    <name evidence="1" type="ORF">AB4875_04580</name>
</gene>
<comment type="caution">
    <text evidence="1">The sequence shown here is derived from an EMBL/GenBank/DDBJ whole genome shotgun (WGS) entry which is preliminary data.</text>
</comment>
<dbReference type="EMBL" id="JBFRYB010000001">
    <property type="protein sequence ID" value="MEX1664751.1"/>
    <property type="molecule type" value="Genomic_DNA"/>
</dbReference>
<protein>
    <submittedName>
        <fullName evidence="1">Uncharacterized protein</fullName>
    </submittedName>
</protein>
<keyword evidence="2" id="KW-1185">Reference proteome</keyword>
<organism evidence="1 2">
    <name type="scientific">Zhongshania arctica</name>
    <dbReference type="NCBI Taxonomy" id="3238302"/>
    <lineage>
        <taxon>Bacteria</taxon>
        <taxon>Pseudomonadati</taxon>
        <taxon>Pseudomonadota</taxon>
        <taxon>Gammaproteobacteria</taxon>
        <taxon>Cellvibrionales</taxon>
        <taxon>Spongiibacteraceae</taxon>
        <taxon>Zhongshania</taxon>
    </lineage>
</organism>
<accession>A0ABV3TTB9</accession>
<dbReference type="RefSeq" id="WP_368374870.1">
    <property type="nucleotide sequence ID" value="NZ_JBFRYB010000001.1"/>
</dbReference>
<proteinExistence type="predicted"/>
<dbReference type="Proteomes" id="UP001557484">
    <property type="component" value="Unassembled WGS sequence"/>
</dbReference>
<evidence type="ECO:0000313" key="2">
    <source>
        <dbReference type="Proteomes" id="UP001557484"/>
    </source>
</evidence>
<sequence>MLKQLLKLPLSAKCGLITALICAVAGLTLLLTSMTASKQILLETTHLIGQQWTNQLASQSQQALLRNDKVSLQAILQDYINSPLIVYGSIASARNETVAETGHWRAENLNYEAQVAADGRLGVVKLSLSRELIGDEIRDLGKTLLILTGLLACFSYAIIAVPMRRIEELLELARARLAQPLRNDQSGYPGSDSLGKLLEEIHNPQIRLSKLGKNRFKDYYILHCHWQSYSALQAQMAPDSFREHLRTSYARGEAIAKLYHADIVVHRHNAISLRFFDVAGTDHALFRALCCAELLQSLDKVLRSRAGIAHIHGEGDHWECAAKECAAIDNLHSVTSEGKGTWLDDSSRDNERIDAWVDIRGNHISAMKTPYSDLLERQQTQLKKLSLEAFKQDAAKLRTDTSNSSST</sequence>